<keyword evidence="2" id="KW-0732">Signal</keyword>
<feature type="transmembrane region" description="Helical" evidence="1">
    <location>
        <begin position="573"/>
        <end position="594"/>
    </location>
</feature>
<feature type="transmembrane region" description="Helical" evidence="1">
    <location>
        <begin position="471"/>
        <end position="488"/>
    </location>
</feature>
<evidence type="ECO:0000256" key="1">
    <source>
        <dbReference type="SAM" id="Phobius"/>
    </source>
</evidence>
<dbReference type="Proteomes" id="UP000024635">
    <property type="component" value="Unassembled WGS sequence"/>
</dbReference>
<keyword evidence="1" id="KW-0812">Transmembrane</keyword>
<feature type="signal peptide" evidence="2">
    <location>
        <begin position="1"/>
        <end position="17"/>
    </location>
</feature>
<dbReference type="InterPro" id="IPR002656">
    <property type="entry name" value="Acyl_transf_3_dom"/>
</dbReference>
<evidence type="ECO:0000259" key="3">
    <source>
        <dbReference type="SMART" id="SM00703"/>
    </source>
</evidence>
<feature type="transmembrane region" description="Helical" evidence="1">
    <location>
        <begin position="369"/>
        <end position="390"/>
    </location>
</feature>
<gene>
    <name evidence="4" type="primary">Acey_s0002.g1049</name>
    <name evidence="4" type="ORF">Y032_0002g1049</name>
</gene>
<organism evidence="4 5">
    <name type="scientific">Ancylostoma ceylanicum</name>
    <dbReference type="NCBI Taxonomy" id="53326"/>
    <lineage>
        <taxon>Eukaryota</taxon>
        <taxon>Metazoa</taxon>
        <taxon>Ecdysozoa</taxon>
        <taxon>Nematoda</taxon>
        <taxon>Chromadorea</taxon>
        <taxon>Rhabditida</taxon>
        <taxon>Rhabditina</taxon>
        <taxon>Rhabditomorpha</taxon>
        <taxon>Strongyloidea</taxon>
        <taxon>Ancylostomatidae</taxon>
        <taxon>Ancylostomatinae</taxon>
        <taxon>Ancylostoma</taxon>
    </lineage>
</organism>
<keyword evidence="1" id="KW-0472">Membrane</keyword>
<reference evidence="5" key="1">
    <citation type="journal article" date="2015" name="Nat. Genet.">
        <title>The genome and transcriptome of the zoonotic hookworm Ancylostoma ceylanicum identify infection-specific gene families.</title>
        <authorList>
            <person name="Schwarz E.M."/>
            <person name="Hu Y."/>
            <person name="Antoshechkin I."/>
            <person name="Miller M.M."/>
            <person name="Sternberg P.W."/>
            <person name="Aroian R.V."/>
        </authorList>
    </citation>
    <scope>NUCLEOTIDE SEQUENCE</scope>
    <source>
        <strain evidence="5">HY135</strain>
    </source>
</reference>
<sequence length="603" mass="68939">MTRLLIILCSFVYLSQGINFNFFNTTDELLHIIANRIHHNYTEVSSKCAIHMIQWAESLAAMSAVAVQCKKSPVPMVCEQLRKKILKQNKYAAVQLDAFGKIPENLAGFTKLSMGDYDECVEITSPIHKDYRTQFCWAHLNIPWHKSLEDNSLIQAVDSCSDPTLDVKWSVCMPRSCSEKDIHNLLNLLPEHLEDGFVCRVSCRPTEIPYTAGFWIVMTLLAIVVGLAIFASIVDHYMQKNGEKYGLKKEPQGIMRYILCFSAVSNGRRIFAVPKSDKMVHGIDCIRFFSFTWVISGHFFGFLAMADNAYVLLNEMSKLYYHVWMNAYYSVDSFFLLSGTMLSYVFIGSSNKKSITKPGVWGLFYLHRYVRLTVPYAAYLLFYIVTLPHLNTGPNEVVGLEEIQSCGGVWWANMLYINNIYRRPQCLTISWYLASDTQMYVFSPLFLVPFIFSPLLGVLAVLVGLLLSISLTYYNVFTFDLPVTFMLARQSGNDLLLHRFMLYLYEAFYIRIIPFLVGIVVGYILLKTRTTKLVLKKGFVIAMWVAAVAISLSALLTPYHYQRGAYWTRFQRATYFAFGRLGWSLSIGWLIIAINRGYGGKKT</sequence>
<feature type="transmembrane region" description="Helical" evidence="1">
    <location>
        <begin position="440"/>
        <end position="464"/>
    </location>
</feature>
<evidence type="ECO:0000313" key="4">
    <source>
        <dbReference type="EMBL" id="EYC32697.1"/>
    </source>
</evidence>
<feature type="transmembrane region" description="Helical" evidence="1">
    <location>
        <begin position="212"/>
        <end position="234"/>
    </location>
</feature>
<dbReference type="PANTHER" id="PTHR11161">
    <property type="entry name" value="O-ACYLTRANSFERASE"/>
    <property type="match status" value="1"/>
</dbReference>
<dbReference type="GO" id="GO:0016747">
    <property type="term" value="F:acyltransferase activity, transferring groups other than amino-acyl groups"/>
    <property type="evidence" value="ECO:0007669"/>
    <property type="project" value="InterPro"/>
</dbReference>
<dbReference type="InterPro" id="IPR006621">
    <property type="entry name" value="Nose-resist-to-fluoxetine_N"/>
</dbReference>
<keyword evidence="1" id="KW-1133">Transmembrane helix</keyword>
<feature type="transmembrane region" description="Helical" evidence="1">
    <location>
        <begin position="326"/>
        <end position="348"/>
    </location>
</feature>
<dbReference type="EMBL" id="JARK01001338">
    <property type="protein sequence ID" value="EYC32697.1"/>
    <property type="molecule type" value="Genomic_DNA"/>
</dbReference>
<accession>A0A016W093</accession>
<dbReference type="Pfam" id="PF20146">
    <property type="entry name" value="NRF"/>
    <property type="match status" value="1"/>
</dbReference>
<evidence type="ECO:0000313" key="5">
    <source>
        <dbReference type="Proteomes" id="UP000024635"/>
    </source>
</evidence>
<dbReference type="SMART" id="SM00703">
    <property type="entry name" value="NRF"/>
    <property type="match status" value="1"/>
</dbReference>
<dbReference type="InterPro" id="IPR052728">
    <property type="entry name" value="O2_lipid_transport_reg"/>
</dbReference>
<feature type="transmembrane region" description="Helical" evidence="1">
    <location>
        <begin position="285"/>
        <end position="306"/>
    </location>
</feature>
<dbReference type="OrthoDB" id="207378at2759"/>
<feature type="transmembrane region" description="Helical" evidence="1">
    <location>
        <begin position="508"/>
        <end position="526"/>
    </location>
</feature>
<proteinExistence type="predicted"/>
<dbReference type="Pfam" id="PF01757">
    <property type="entry name" value="Acyl_transf_3"/>
    <property type="match status" value="1"/>
</dbReference>
<feature type="chain" id="PRO_5001491363" description="Nose resistant-to-fluoxetine protein N-terminal domain-containing protein" evidence="2">
    <location>
        <begin position="18"/>
        <end position="603"/>
    </location>
</feature>
<keyword evidence="5" id="KW-1185">Reference proteome</keyword>
<dbReference type="AlphaFoldDB" id="A0A016W093"/>
<feature type="domain" description="Nose resistant-to-fluoxetine protein N-terminal" evidence="3">
    <location>
        <begin position="75"/>
        <end position="205"/>
    </location>
</feature>
<dbReference type="PANTHER" id="PTHR11161:SF0">
    <property type="entry name" value="O-ACYLTRANSFERASE LIKE PROTEIN"/>
    <property type="match status" value="1"/>
</dbReference>
<evidence type="ECO:0000256" key="2">
    <source>
        <dbReference type="SAM" id="SignalP"/>
    </source>
</evidence>
<protein>
    <recommendedName>
        <fullName evidence="3">Nose resistant-to-fluoxetine protein N-terminal domain-containing protein</fullName>
    </recommendedName>
</protein>
<name>A0A016W093_9BILA</name>
<feature type="transmembrane region" description="Helical" evidence="1">
    <location>
        <begin position="538"/>
        <end position="561"/>
    </location>
</feature>
<comment type="caution">
    <text evidence="4">The sequence shown here is derived from an EMBL/GenBank/DDBJ whole genome shotgun (WGS) entry which is preliminary data.</text>
</comment>